<evidence type="ECO:0000313" key="3">
    <source>
        <dbReference type="Proteomes" id="UP000813215"/>
    </source>
</evidence>
<comment type="caution">
    <text evidence="2">The sequence shown here is derived from an EMBL/GenBank/DDBJ whole genome shotgun (WGS) entry which is preliminary data.</text>
</comment>
<protein>
    <recommendedName>
        <fullName evidence="1">DUF6745 domain-containing protein</fullName>
    </recommendedName>
</protein>
<evidence type="ECO:0000259" key="1">
    <source>
        <dbReference type="Pfam" id="PF20530"/>
    </source>
</evidence>
<reference evidence="2" key="1">
    <citation type="submission" date="2021-05" db="EMBL/GenBank/DDBJ databases">
        <authorList>
            <person name="Pietrasiak N."/>
            <person name="Ward R."/>
            <person name="Stajich J.E."/>
            <person name="Kurbessoian T."/>
        </authorList>
    </citation>
    <scope>NUCLEOTIDE SEQUENCE</scope>
    <source>
        <strain evidence="2">HA4357-MV3</strain>
    </source>
</reference>
<gene>
    <name evidence="2" type="ORF">KME28_11585</name>
</gene>
<evidence type="ECO:0000313" key="2">
    <source>
        <dbReference type="EMBL" id="MBW4432346.1"/>
    </source>
</evidence>
<dbReference type="Pfam" id="PF20530">
    <property type="entry name" value="DUF6745"/>
    <property type="match status" value="1"/>
</dbReference>
<reference evidence="2" key="2">
    <citation type="journal article" date="2022" name="Microbiol. Resour. Announc.">
        <title>Metagenome Sequencing to Explore Phylogenomics of Terrestrial Cyanobacteria.</title>
        <authorList>
            <person name="Ward R.D."/>
            <person name="Stajich J.E."/>
            <person name="Johansen J.R."/>
            <person name="Huntemann M."/>
            <person name="Clum A."/>
            <person name="Foster B."/>
            <person name="Foster B."/>
            <person name="Roux S."/>
            <person name="Palaniappan K."/>
            <person name="Varghese N."/>
            <person name="Mukherjee S."/>
            <person name="Reddy T.B.K."/>
            <person name="Daum C."/>
            <person name="Copeland A."/>
            <person name="Chen I.A."/>
            <person name="Ivanova N.N."/>
            <person name="Kyrpides N.C."/>
            <person name="Shapiro N."/>
            <person name="Eloe-Fadrosh E.A."/>
            <person name="Pietrasiak N."/>
        </authorList>
    </citation>
    <scope>NUCLEOTIDE SEQUENCE</scope>
    <source>
        <strain evidence="2">HA4357-MV3</strain>
    </source>
</reference>
<dbReference type="Proteomes" id="UP000813215">
    <property type="component" value="Unassembled WGS sequence"/>
</dbReference>
<dbReference type="InterPro" id="IPR046633">
    <property type="entry name" value="DUF6745"/>
</dbReference>
<sequence>MSDQFIKLSPEQENLIKIYQHKWKNIALSTKRIDRKKAAETVKEIYAFCGLAMPKIIFCESPYEAMSKTLPSSEYLIILPLIQKLLQLRLSILKLFPEQARFYQNHLAIERPDDVNVHIHTTLYYRFISYMKSLEQQFQIDLGYLTELEIEVNLSELYHQLQVELGEQYDTNFIPAATFCSYCSWLDFWKSALNYTGDQELLQLFQSLAKSCGWIFPYKRVAVVCDRPTKLCFDSDNHLHAEGETAIEFADGYKFYAYHGVTLPEKYGKLHPQQWQAEWLLKEDNAELRRVLIQGIGYARIIEQLHAAELDQHQEYTLLKIENDVDVEPIYLLKMTCPSTGYIHVLRVPPHVQSAQEAITWANWGVAPAEFAVQT</sequence>
<organism evidence="2 3">
    <name type="scientific">Pelatocladus maniniholoensis HA4357-MV3</name>
    <dbReference type="NCBI Taxonomy" id="1117104"/>
    <lineage>
        <taxon>Bacteria</taxon>
        <taxon>Bacillati</taxon>
        <taxon>Cyanobacteriota</taxon>
        <taxon>Cyanophyceae</taxon>
        <taxon>Nostocales</taxon>
        <taxon>Nostocaceae</taxon>
        <taxon>Pelatocladus</taxon>
    </lineage>
</organism>
<feature type="domain" description="DUF6745" evidence="1">
    <location>
        <begin position="189"/>
        <end position="372"/>
    </location>
</feature>
<accession>A0A9E3H814</accession>
<name>A0A9E3H814_9NOST</name>
<proteinExistence type="predicted"/>
<dbReference type="AlphaFoldDB" id="A0A9E3H814"/>
<dbReference type="EMBL" id="JAHHHW010000085">
    <property type="protein sequence ID" value="MBW4432346.1"/>
    <property type="molecule type" value="Genomic_DNA"/>
</dbReference>